<feature type="repeat" description="ANK" evidence="3">
    <location>
        <begin position="183"/>
        <end position="209"/>
    </location>
</feature>
<accession>E1Z7P3</accession>
<dbReference type="GeneID" id="17357668"/>
<dbReference type="KEGG" id="cvr:CHLNCDRAFT_142068"/>
<dbReference type="STRING" id="554065.E1Z7P3"/>
<dbReference type="Gene3D" id="1.25.40.20">
    <property type="entry name" value="Ankyrin repeat-containing domain"/>
    <property type="match status" value="2"/>
</dbReference>
<proteinExistence type="predicted"/>
<dbReference type="PROSITE" id="PS50088">
    <property type="entry name" value="ANK_REPEAT"/>
    <property type="match status" value="2"/>
</dbReference>
<keyword evidence="5" id="KW-1185">Reference proteome</keyword>
<feature type="repeat" description="ANK" evidence="3">
    <location>
        <begin position="37"/>
        <end position="60"/>
    </location>
</feature>
<evidence type="ECO:0000256" key="2">
    <source>
        <dbReference type="ARBA" id="ARBA00023043"/>
    </source>
</evidence>
<organism evidence="5">
    <name type="scientific">Chlorella variabilis</name>
    <name type="common">Green alga</name>
    <dbReference type="NCBI Taxonomy" id="554065"/>
    <lineage>
        <taxon>Eukaryota</taxon>
        <taxon>Viridiplantae</taxon>
        <taxon>Chlorophyta</taxon>
        <taxon>core chlorophytes</taxon>
        <taxon>Trebouxiophyceae</taxon>
        <taxon>Chlorellales</taxon>
        <taxon>Chlorellaceae</taxon>
        <taxon>Chlorella clade</taxon>
        <taxon>Chlorella</taxon>
    </lineage>
</organism>
<dbReference type="Pfam" id="PF00023">
    <property type="entry name" value="Ank"/>
    <property type="match status" value="2"/>
</dbReference>
<keyword evidence="2 3" id="KW-0040">ANK repeat</keyword>
<dbReference type="SMART" id="SM00248">
    <property type="entry name" value="ANK"/>
    <property type="match status" value="2"/>
</dbReference>
<dbReference type="PROSITE" id="PS50297">
    <property type="entry name" value="ANK_REP_REGION"/>
    <property type="match status" value="2"/>
</dbReference>
<dbReference type="InterPro" id="IPR036770">
    <property type="entry name" value="Ankyrin_rpt-contain_sf"/>
</dbReference>
<gene>
    <name evidence="4" type="ORF">CHLNCDRAFT_142068</name>
</gene>
<evidence type="ECO:0000313" key="4">
    <source>
        <dbReference type="EMBL" id="EFN58206.1"/>
    </source>
</evidence>
<dbReference type="EMBL" id="GL433838">
    <property type="protein sequence ID" value="EFN58206.1"/>
    <property type="molecule type" value="Genomic_DNA"/>
</dbReference>
<dbReference type="OrthoDB" id="630068at2759"/>
<dbReference type="InterPro" id="IPR002110">
    <property type="entry name" value="Ankyrin_rpt"/>
</dbReference>
<evidence type="ECO:0000313" key="5">
    <source>
        <dbReference type="Proteomes" id="UP000008141"/>
    </source>
</evidence>
<dbReference type="Proteomes" id="UP000008141">
    <property type="component" value="Unassembled WGS sequence"/>
</dbReference>
<sequence length="315" mass="33090">MSDAQEVSAVGCGLSPLVDGVLIGAGSFVDVVAVCGTPLHCAARHGRVEAAQLLLSCDADALAVLGKKIPAAIAEEAGHLELARLLRQAAQEQVQNQVAATERLQRRLHADAIVEAKGKLIAAMEDEEVADIEQDIIRKKLGVEPVLHCVLKTFCARCEGRISDADCEVVLLDAGAWVNVTSQYGTPLHCAARNGHSAAAQLLLSSDADALAYLGKKGPAAIAEDAEHAELAQVLHKAAAAQMRDQAAAAARHAQRQEADAKVEAMQKELLDKEDDEVEAIEAEIVSKKLGLERMLSCCFRPPPASTAAAKGAAP</sequence>
<name>E1Z7P3_CHLVA</name>
<dbReference type="InterPro" id="IPR050776">
    <property type="entry name" value="Ank_Repeat/CDKN_Inhibitor"/>
</dbReference>
<evidence type="ECO:0000256" key="3">
    <source>
        <dbReference type="PROSITE-ProRule" id="PRU00023"/>
    </source>
</evidence>
<protein>
    <submittedName>
        <fullName evidence="4">Uncharacterized protein</fullName>
    </submittedName>
</protein>
<dbReference type="RefSeq" id="XP_005850308.1">
    <property type="nucleotide sequence ID" value="XM_005850246.1"/>
</dbReference>
<evidence type="ECO:0000256" key="1">
    <source>
        <dbReference type="ARBA" id="ARBA00022737"/>
    </source>
</evidence>
<dbReference type="InParanoid" id="E1Z7P3"/>
<dbReference type="PANTHER" id="PTHR24201">
    <property type="entry name" value="ANK_REP_REGION DOMAIN-CONTAINING PROTEIN"/>
    <property type="match status" value="1"/>
</dbReference>
<dbReference type="SUPFAM" id="SSF48403">
    <property type="entry name" value="Ankyrin repeat"/>
    <property type="match status" value="1"/>
</dbReference>
<reference evidence="4 5" key="1">
    <citation type="journal article" date="2010" name="Plant Cell">
        <title>The Chlorella variabilis NC64A genome reveals adaptation to photosymbiosis, coevolution with viruses, and cryptic sex.</title>
        <authorList>
            <person name="Blanc G."/>
            <person name="Duncan G."/>
            <person name="Agarkova I."/>
            <person name="Borodovsky M."/>
            <person name="Gurnon J."/>
            <person name="Kuo A."/>
            <person name="Lindquist E."/>
            <person name="Lucas S."/>
            <person name="Pangilinan J."/>
            <person name="Polle J."/>
            <person name="Salamov A."/>
            <person name="Terry A."/>
            <person name="Yamada T."/>
            <person name="Dunigan D.D."/>
            <person name="Grigoriev I.V."/>
            <person name="Claverie J.M."/>
            <person name="Van Etten J.L."/>
        </authorList>
    </citation>
    <scope>NUCLEOTIDE SEQUENCE [LARGE SCALE GENOMIC DNA]</scope>
    <source>
        <strain evidence="4 5">NC64A</strain>
    </source>
</reference>
<keyword evidence="1" id="KW-0677">Repeat</keyword>
<dbReference type="AlphaFoldDB" id="E1Z7P3"/>